<comment type="caution">
    <text evidence="7">The sequence shown here is derived from an EMBL/GenBank/DDBJ whole genome shotgun (WGS) entry which is preliminary data.</text>
</comment>
<dbReference type="EMBL" id="JAHRHJ020000010">
    <property type="protein sequence ID" value="KAH9298935.1"/>
    <property type="molecule type" value="Genomic_DNA"/>
</dbReference>
<evidence type="ECO:0000256" key="5">
    <source>
        <dbReference type="ARBA" id="ARBA00023242"/>
    </source>
</evidence>
<dbReference type="PROSITE" id="PS51032">
    <property type="entry name" value="AP2_ERF"/>
    <property type="match status" value="1"/>
</dbReference>
<accession>A0AA38CF67</accession>
<dbReference type="GO" id="GO:0003677">
    <property type="term" value="F:DNA binding"/>
    <property type="evidence" value="ECO:0007669"/>
    <property type="project" value="UniProtKB-KW"/>
</dbReference>
<evidence type="ECO:0000256" key="1">
    <source>
        <dbReference type="ARBA" id="ARBA00004123"/>
    </source>
</evidence>
<name>A0AA38CF67_TAXCH</name>
<feature type="non-terminal residue" evidence="7">
    <location>
        <position position="1"/>
    </location>
</feature>
<evidence type="ECO:0000313" key="7">
    <source>
        <dbReference type="EMBL" id="KAH9298935.1"/>
    </source>
</evidence>
<keyword evidence="3" id="KW-0238">DNA-binding</keyword>
<dbReference type="PANTHER" id="PTHR32467">
    <property type="entry name" value="AP2-LIKE ETHYLENE-RESPONSIVE TRANSCRIPTION FACTOR"/>
    <property type="match status" value="1"/>
</dbReference>
<organism evidence="7 8">
    <name type="scientific">Taxus chinensis</name>
    <name type="common">Chinese yew</name>
    <name type="synonym">Taxus wallichiana var. chinensis</name>
    <dbReference type="NCBI Taxonomy" id="29808"/>
    <lineage>
        <taxon>Eukaryota</taxon>
        <taxon>Viridiplantae</taxon>
        <taxon>Streptophyta</taxon>
        <taxon>Embryophyta</taxon>
        <taxon>Tracheophyta</taxon>
        <taxon>Spermatophyta</taxon>
        <taxon>Pinopsida</taxon>
        <taxon>Pinidae</taxon>
        <taxon>Conifers II</taxon>
        <taxon>Cupressales</taxon>
        <taxon>Taxaceae</taxon>
        <taxon>Taxus</taxon>
    </lineage>
</organism>
<evidence type="ECO:0000256" key="2">
    <source>
        <dbReference type="ARBA" id="ARBA00023015"/>
    </source>
</evidence>
<gene>
    <name evidence="7" type="ORF">KI387_030617</name>
</gene>
<dbReference type="InterPro" id="IPR016177">
    <property type="entry name" value="DNA-bd_dom_sf"/>
</dbReference>
<evidence type="ECO:0000259" key="6">
    <source>
        <dbReference type="PROSITE" id="PS51032"/>
    </source>
</evidence>
<proteinExistence type="predicted"/>
<evidence type="ECO:0000256" key="4">
    <source>
        <dbReference type="ARBA" id="ARBA00023163"/>
    </source>
</evidence>
<dbReference type="InterPro" id="IPR036955">
    <property type="entry name" value="AP2/ERF_dom_sf"/>
</dbReference>
<feature type="non-terminal residue" evidence="7">
    <location>
        <position position="186"/>
    </location>
</feature>
<dbReference type="InterPro" id="IPR001471">
    <property type="entry name" value="AP2/ERF_dom"/>
</dbReference>
<evidence type="ECO:0000256" key="3">
    <source>
        <dbReference type="ARBA" id="ARBA00023125"/>
    </source>
</evidence>
<reference evidence="7 8" key="1">
    <citation type="journal article" date="2021" name="Nat. Plants">
        <title>The Taxus genome provides insights into paclitaxel biosynthesis.</title>
        <authorList>
            <person name="Xiong X."/>
            <person name="Gou J."/>
            <person name="Liao Q."/>
            <person name="Li Y."/>
            <person name="Zhou Q."/>
            <person name="Bi G."/>
            <person name="Li C."/>
            <person name="Du R."/>
            <person name="Wang X."/>
            <person name="Sun T."/>
            <person name="Guo L."/>
            <person name="Liang H."/>
            <person name="Lu P."/>
            <person name="Wu Y."/>
            <person name="Zhang Z."/>
            <person name="Ro D.K."/>
            <person name="Shang Y."/>
            <person name="Huang S."/>
            <person name="Yan J."/>
        </authorList>
    </citation>
    <scope>NUCLEOTIDE SEQUENCE [LARGE SCALE GENOMIC DNA]</scope>
    <source>
        <strain evidence="7">Ta-2019</strain>
    </source>
</reference>
<evidence type="ECO:0000313" key="8">
    <source>
        <dbReference type="Proteomes" id="UP000824469"/>
    </source>
</evidence>
<keyword evidence="4" id="KW-0804">Transcription</keyword>
<dbReference type="Proteomes" id="UP000824469">
    <property type="component" value="Unassembled WGS sequence"/>
</dbReference>
<dbReference type="GO" id="GO:0005634">
    <property type="term" value="C:nucleus"/>
    <property type="evidence" value="ECO:0007669"/>
    <property type="project" value="UniProtKB-SubCell"/>
</dbReference>
<feature type="domain" description="AP2/ERF" evidence="6">
    <location>
        <begin position="1"/>
        <end position="38"/>
    </location>
</feature>
<keyword evidence="2" id="KW-0805">Transcription regulation</keyword>
<dbReference type="GO" id="GO:0003700">
    <property type="term" value="F:DNA-binding transcription factor activity"/>
    <property type="evidence" value="ECO:0007669"/>
    <property type="project" value="InterPro"/>
</dbReference>
<protein>
    <recommendedName>
        <fullName evidence="6">AP2/ERF domain-containing protein</fullName>
    </recommendedName>
</protein>
<keyword evidence="8" id="KW-1185">Reference proteome</keyword>
<dbReference type="PANTHER" id="PTHR32467:SF213">
    <property type="entry name" value="OS03G0770700 PROTEIN"/>
    <property type="match status" value="1"/>
</dbReference>
<dbReference type="AlphaFoldDB" id="A0AA38CF67"/>
<dbReference type="CDD" id="cd00018">
    <property type="entry name" value="AP2"/>
    <property type="match status" value="1"/>
</dbReference>
<dbReference type="SMART" id="SM00380">
    <property type="entry name" value="AP2"/>
    <property type="match status" value="1"/>
</dbReference>
<dbReference type="SUPFAM" id="SSF54171">
    <property type="entry name" value="DNA-binding domain"/>
    <property type="match status" value="1"/>
</dbReference>
<comment type="subcellular location">
    <subcellularLocation>
        <location evidence="1">Nucleus</location>
    </subcellularLocation>
</comment>
<keyword evidence="5" id="KW-0539">Nucleus</keyword>
<sequence length="186" mass="20710">DCGKQVYLGGFDTAYMAARAYDKVAIRFRGAGADINFNLSDYVDDLKQMGNLTKEEFVHILRQQCTAFSRASSKYRGVTLHKSGRWESRMVQIHGKKASAQTSKKRNAMEAVNIFDKYSLCRNELHATKNESVEQNLDLSLGLSSPIVGCTLVAKDNKKNPVLGINCNPNTHVGSHGKKVRHMKTT</sequence>
<dbReference type="Gene3D" id="3.30.730.10">
    <property type="entry name" value="AP2/ERF domain"/>
    <property type="match status" value="1"/>
</dbReference>